<accession>Q6IGK7</accession>
<dbReference type="EMBL" id="BK003759">
    <property type="protein sequence ID" value="DAA02457.1"/>
    <property type="molecule type" value="Genomic_DNA"/>
</dbReference>
<reference evidence="1" key="1">
    <citation type="journal article" date="2003" name="Genome Biol.">
        <title>An integrated gene annotation and transcriptional profiling approach towards the full gene content of the Drosophila genome.</title>
        <authorList>
            <person name="Hild M."/>
            <person name="Beckmann B."/>
            <person name="Haas S.A."/>
            <person name="Koch B."/>
            <person name="Solovyev V."/>
            <person name="Busold C."/>
            <person name="Fellenberg K."/>
            <person name="Boutros M."/>
            <person name="Vingron M."/>
            <person name="Sauer F."/>
            <person name="Hoheisel J.D."/>
            <person name="Paro R."/>
        </authorList>
    </citation>
    <scope>NUCLEOTIDE SEQUENCE</scope>
</reference>
<sequence>MTGEDAHCRPERKFNGRNFPAEGAWFGIRISGFSQMANRRLLFLIFTGSGGDKARREEKWKSAFCYVFGPFWPLPDFLCFSLLLAGGPAHSTIYECGSASCPRPPILRLIISPGCKRGPRESDYNTRKKCGFKAETSFVMILP</sequence>
<organism evidence="1">
    <name type="scientific">Drosophila melanogaster</name>
    <name type="common">Fruit fly</name>
    <dbReference type="NCBI Taxonomy" id="7227"/>
    <lineage>
        <taxon>Eukaryota</taxon>
        <taxon>Metazoa</taxon>
        <taxon>Ecdysozoa</taxon>
        <taxon>Arthropoda</taxon>
        <taxon>Hexapoda</taxon>
        <taxon>Insecta</taxon>
        <taxon>Pterygota</taxon>
        <taxon>Neoptera</taxon>
        <taxon>Endopterygota</taxon>
        <taxon>Diptera</taxon>
        <taxon>Brachycera</taxon>
        <taxon>Muscomorpha</taxon>
        <taxon>Ephydroidea</taxon>
        <taxon>Drosophilidae</taxon>
        <taxon>Drosophila</taxon>
        <taxon>Sophophora</taxon>
    </lineage>
</organism>
<protein>
    <submittedName>
        <fullName evidence="1">HDC06051</fullName>
    </submittedName>
</protein>
<proteinExistence type="predicted"/>
<dbReference type="AlphaFoldDB" id="Q6IGK7"/>
<gene>
    <name evidence="1" type="ORF">HDC06051</name>
</gene>
<evidence type="ECO:0000313" key="1">
    <source>
        <dbReference type="EMBL" id="DAA02457.1"/>
    </source>
</evidence>
<name>Q6IGK7_DROME</name>